<proteinExistence type="predicted"/>
<keyword evidence="4" id="KW-1185">Reference proteome</keyword>
<dbReference type="EMBL" id="DF848369">
    <property type="protein sequence ID" value="GAT53543.1"/>
    <property type="molecule type" value="Genomic_DNA"/>
</dbReference>
<evidence type="ECO:0000313" key="3">
    <source>
        <dbReference type="EMBL" id="GAT53543.1"/>
    </source>
</evidence>
<feature type="domain" description="MULE transposase" evidence="2">
    <location>
        <begin position="103"/>
        <end position="198"/>
    </location>
</feature>
<organism evidence="3 4">
    <name type="scientific">Mycena chlorophos</name>
    <name type="common">Agaric fungus</name>
    <name type="synonym">Agaricus chlorophos</name>
    <dbReference type="NCBI Taxonomy" id="658473"/>
    <lineage>
        <taxon>Eukaryota</taxon>
        <taxon>Fungi</taxon>
        <taxon>Dikarya</taxon>
        <taxon>Basidiomycota</taxon>
        <taxon>Agaricomycotina</taxon>
        <taxon>Agaricomycetes</taxon>
        <taxon>Agaricomycetidae</taxon>
        <taxon>Agaricales</taxon>
        <taxon>Marasmiineae</taxon>
        <taxon>Mycenaceae</taxon>
        <taxon>Mycena</taxon>
    </lineage>
</organism>
<sequence length="437" mass="50003">MADEANALVRELASHTSPSDIAKRVREDHLKVSNAQVYNAWRTVVEAFWKRDQNQLVSAEKLLREYEEVVDVFTPTGIPADVEILCWGMKIIASRLQTHVIEVAMDATYNTNARQLELYAVMAEYDNAGFPLAYCLLSTTSAISPGKRKKSLTAFTACLRDAYNIHPEFTHVDKDLGEITALQSVWKDAKVSICWWHVDDAVGKRIRNSKLSTTPYKVKRAHHNFTFIALDFLPRVRADKAEYEGGKPDDEVSNDEEPLPPTQNPLRLIFKLKKAPPRKVDANGIPLLHLPRVDDIFYDNDEPEQPSEEGEGDGSEASDLEPWPAMGEKRKHTGNTDSRHFCPEELQSKVLSLMQQHSFRESFAHPLIPGFSAPTPDAICYWAIKQAYALCHKNDSPELWAYLWENWYRTKRWELWTRSSHSSIPRLRTTMISESHW</sequence>
<dbReference type="Proteomes" id="UP000815677">
    <property type="component" value="Unassembled WGS sequence"/>
</dbReference>
<gene>
    <name evidence="3" type="ORF">MCHLO_10488</name>
</gene>
<protein>
    <recommendedName>
        <fullName evidence="2">MULE transposase domain-containing protein</fullName>
    </recommendedName>
</protein>
<dbReference type="InterPro" id="IPR018289">
    <property type="entry name" value="MULE_transposase_dom"/>
</dbReference>
<feature type="region of interest" description="Disordered" evidence="1">
    <location>
        <begin position="297"/>
        <end position="340"/>
    </location>
</feature>
<reference evidence="3" key="1">
    <citation type="submission" date="2014-09" db="EMBL/GenBank/DDBJ databases">
        <title>Genome sequence of the luminous mushroom Mycena chlorophos for searching fungal bioluminescence genes.</title>
        <authorList>
            <person name="Tanaka Y."/>
            <person name="Kasuga D."/>
            <person name="Oba Y."/>
            <person name="Hase S."/>
            <person name="Sato K."/>
            <person name="Oba Y."/>
            <person name="Sakakibara Y."/>
        </authorList>
    </citation>
    <scope>NUCLEOTIDE SEQUENCE</scope>
</reference>
<feature type="compositionally biased region" description="Acidic residues" evidence="1">
    <location>
        <begin position="297"/>
        <end position="319"/>
    </location>
</feature>
<accession>A0ABQ0LR20</accession>
<name>A0ABQ0LR20_MYCCL</name>
<evidence type="ECO:0000259" key="2">
    <source>
        <dbReference type="Pfam" id="PF10551"/>
    </source>
</evidence>
<feature type="region of interest" description="Disordered" evidence="1">
    <location>
        <begin position="243"/>
        <end position="264"/>
    </location>
</feature>
<evidence type="ECO:0000256" key="1">
    <source>
        <dbReference type="SAM" id="MobiDB-lite"/>
    </source>
</evidence>
<evidence type="ECO:0000313" key="4">
    <source>
        <dbReference type="Proteomes" id="UP000815677"/>
    </source>
</evidence>
<dbReference type="Pfam" id="PF10551">
    <property type="entry name" value="MULE"/>
    <property type="match status" value="1"/>
</dbReference>